<reference evidence="1" key="1">
    <citation type="journal article" date="2018" name="PLoS Negl. Trop. Dis.">
        <title>Sialome diversity of ticks revealed by RNAseq of single tick salivary glands.</title>
        <authorList>
            <person name="Perner J."/>
            <person name="Kropackova S."/>
            <person name="Kopacek P."/>
            <person name="Ribeiro J.M."/>
        </authorList>
    </citation>
    <scope>NUCLEOTIDE SEQUENCE</scope>
    <source>
        <strain evidence="1">Siblings of single egg batch collected in Ceske Budejovice</strain>
        <tissue evidence="1">Salivary glands</tissue>
    </source>
</reference>
<dbReference type="EMBL" id="GEGO01006430">
    <property type="protein sequence ID" value="JAR88974.1"/>
    <property type="molecule type" value="Transcribed_RNA"/>
</dbReference>
<feature type="non-terminal residue" evidence="1">
    <location>
        <position position="1"/>
    </location>
</feature>
<dbReference type="AlphaFoldDB" id="A0A147BDY8"/>
<name>A0A147BDY8_IXORI</name>
<proteinExistence type="predicted"/>
<organism evidence="1">
    <name type="scientific">Ixodes ricinus</name>
    <name type="common">Common tick</name>
    <name type="synonym">Acarus ricinus</name>
    <dbReference type="NCBI Taxonomy" id="34613"/>
    <lineage>
        <taxon>Eukaryota</taxon>
        <taxon>Metazoa</taxon>
        <taxon>Ecdysozoa</taxon>
        <taxon>Arthropoda</taxon>
        <taxon>Chelicerata</taxon>
        <taxon>Arachnida</taxon>
        <taxon>Acari</taxon>
        <taxon>Parasitiformes</taxon>
        <taxon>Ixodida</taxon>
        <taxon>Ixodoidea</taxon>
        <taxon>Ixodidae</taxon>
        <taxon>Ixodinae</taxon>
        <taxon>Ixodes</taxon>
    </lineage>
</organism>
<protein>
    <submittedName>
        <fullName evidence="1">Uncharacterized protein</fullName>
    </submittedName>
</protein>
<evidence type="ECO:0000313" key="1">
    <source>
        <dbReference type="EMBL" id="JAR88974.1"/>
    </source>
</evidence>
<accession>A0A147BDY8</accession>
<sequence length="150" mass="15840">PPCFGSPARCDVARRRGNGNHDATCLVGLICRVQSCTSFPKIWRSVGDIAVLMMFLGFAASRLSIQPCFCELEISVQYPFKADSPLAGALTTPTLDGSAASTVTTAQSVSRAWWFEFGCAWANIPSTAPAAPGLLGTGTSVKSARAHMRA</sequence>